<comment type="caution">
    <text evidence="3">The sequence shown here is derived from an EMBL/GenBank/DDBJ whole genome shotgun (WGS) entry which is preliminary data.</text>
</comment>
<feature type="compositionally biased region" description="Gly residues" evidence="1">
    <location>
        <begin position="498"/>
        <end position="512"/>
    </location>
</feature>
<protein>
    <submittedName>
        <fullName evidence="3">FAD/NAD(P)-binding protein</fullName>
    </submittedName>
</protein>
<keyword evidence="4" id="KW-1185">Reference proteome</keyword>
<evidence type="ECO:0000313" key="3">
    <source>
        <dbReference type="EMBL" id="MDT0455708.1"/>
    </source>
</evidence>
<dbReference type="Pfam" id="PF13454">
    <property type="entry name" value="NAD_binding_9"/>
    <property type="match status" value="1"/>
</dbReference>
<evidence type="ECO:0000256" key="1">
    <source>
        <dbReference type="SAM" id="MobiDB-lite"/>
    </source>
</evidence>
<dbReference type="RefSeq" id="WP_311623022.1">
    <property type="nucleotide sequence ID" value="NZ_JAVRFE010000008.1"/>
</dbReference>
<name>A0ABU2T3A0_9ACTN</name>
<reference evidence="3" key="1">
    <citation type="submission" date="2024-05" db="EMBL/GenBank/DDBJ databases">
        <title>30 novel species of actinomycetes from the DSMZ collection.</title>
        <authorList>
            <person name="Nouioui I."/>
        </authorList>
    </citation>
    <scope>NUCLEOTIDE SEQUENCE</scope>
    <source>
        <strain evidence="3">DSM 41527</strain>
    </source>
</reference>
<evidence type="ECO:0000313" key="4">
    <source>
        <dbReference type="Proteomes" id="UP001180551"/>
    </source>
</evidence>
<feature type="region of interest" description="Disordered" evidence="1">
    <location>
        <begin position="498"/>
        <end position="522"/>
    </location>
</feature>
<dbReference type="PANTHER" id="PTHR40254:SF1">
    <property type="entry name" value="BLR0577 PROTEIN"/>
    <property type="match status" value="1"/>
</dbReference>
<proteinExistence type="predicted"/>
<feature type="domain" description="FAD-dependent urate hydroxylase HpyO/Asp monooxygenase CreE-like FAD/NAD(P)-binding" evidence="2">
    <location>
        <begin position="13"/>
        <end position="180"/>
    </location>
</feature>
<dbReference type="Proteomes" id="UP001180551">
    <property type="component" value="Unassembled WGS sequence"/>
</dbReference>
<dbReference type="InterPro" id="IPR052189">
    <property type="entry name" value="L-asp_N-monooxygenase_NS-form"/>
</dbReference>
<gene>
    <name evidence="3" type="ORF">RM550_08145</name>
</gene>
<dbReference type="InterPro" id="IPR038732">
    <property type="entry name" value="HpyO/CreE_NAD-binding"/>
</dbReference>
<sequence>MNDPVGPARSLCLIGCGPRGASIVERILANVPALYGDRPLDLHIVDPYPPGAGRTWRTDQPGLLWMNSAAEQVTMYPDESVACAGPPRPGPTTAGWLGAPLHDGAYAARRDQGRYLRHFFETVTRELPASVRLFVHRARAVDLRRSPAGTAPGGRGRQQVILDSGQPPFFADRVVFAQGHTDTLAAPAPAGLTRIGPGPADPEALAAVPPGARVLVRGLGLVFIDCLVLLTEGRGGRFVRPAPGGPLRYLPSGREPRLYAGSRRGVPLPPKPAYAPQAVPRAAPDTRAAPAAPRFATVDACRAVLSRPGASFGGEVWPLVVAELGWCHYRALFAGQPARTRMSWPDFDAQYALLHPDADRLAKLAREAVPDPADRLDLDRLADPLAGLRFAGPDDLQHRLRGLLAEELRRRTGPASGVATALVDGLQRAGAVIEELWRSGELSAGQLAEALTHFALGTYLSSGPPPLRAEQLLALAEAGVVTFVGPGMRVTAVPGDGAGPGDGGVPGHGGVQGHRALPGDGAVRSVPGRAVFRATSPALPGTVYEADILLDARLAAPEPDRVTDPLLRALLSRGELVQEGPEDGAAGLLRLSGADLHPVDSTGTVHHDRTIAGPAQFPRPHTDAVYFRQNDAIARGLLTDD</sequence>
<evidence type="ECO:0000259" key="2">
    <source>
        <dbReference type="Pfam" id="PF13454"/>
    </source>
</evidence>
<dbReference type="EMBL" id="JAVRFE010000008">
    <property type="protein sequence ID" value="MDT0455708.1"/>
    <property type="molecule type" value="Genomic_DNA"/>
</dbReference>
<organism evidence="3 4">
    <name type="scientific">Streptomyces mooreae</name>
    <dbReference type="NCBI Taxonomy" id="3075523"/>
    <lineage>
        <taxon>Bacteria</taxon>
        <taxon>Bacillati</taxon>
        <taxon>Actinomycetota</taxon>
        <taxon>Actinomycetes</taxon>
        <taxon>Kitasatosporales</taxon>
        <taxon>Streptomycetaceae</taxon>
        <taxon>Streptomyces</taxon>
    </lineage>
</organism>
<dbReference type="PANTHER" id="PTHR40254">
    <property type="entry name" value="BLR0577 PROTEIN"/>
    <property type="match status" value="1"/>
</dbReference>
<accession>A0ABU2T3A0</accession>